<dbReference type="Pfam" id="PF01527">
    <property type="entry name" value="HTH_Tnp_1"/>
    <property type="match status" value="1"/>
</dbReference>
<sequence>MARGKQFPEEFKNDAVELVLSSPERPVADIARSLGVHKATLGTWVERELGRRRKAAGNDGGDVAVSREVEALKAQVRELDRLLSERNHELAHARQDIDILQKAAAYFARETGQ</sequence>
<dbReference type="SUPFAM" id="SSF46689">
    <property type="entry name" value="Homeodomain-like"/>
    <property type="match status" value="1"/>
</dbReference>
<reference evidence="1" key="1">
    <citation type="journal article" date="2022" name="Front. Microbiol.">
        <title>Mirubactin C rescues the lethal effect of cell wall biosynthesis mutations in Bacillus subtilis.</title>
        <authorList>
            <person name="Kepplinger B."/>
            <person name="Wen X."/>
            <person name="Tyler A.R."/>
            <person name="Kim B.Y."/>
            <person name="Brown J."/>
            <person name="Banks P."/>
            <person name="Dashti Y."/>
            <person name="Mackenzie E.S."/>
            <person name="Wills C."/>
            <person name="Kawai Y."/>
            <person name="Waldron K.J."/>
            <person name="Allenby N.E.E."/>
            <person name="Wu L.J."/>
            <person name="Hall M.J."/>
            <person name="Errington J."/>
        </authorList>
    </citation>
    <scope>NUCLEOTIDE SEQUENCE</scope>
    <source>
        <strain evidence="1">MDA8-470</strain>
    </source>
</reference>
<dbReference type="RefSeq" id="WP_265541898.1">
    <property type="nucleotide sequence ID" value="NZ_CP098740.1"/>
</dbReference>
<keyword evidence="2" id="KW-1185">Reference proteome</keyword>
<accession>A0ABY6PR68</accession>
<organism evidence="1 2">
    <name type="scientific">Streptomyces drozdowiczii</name>
    <dbReference type="NCBI Taxonomy" id="202862"/>
    <lineage>
        <taxon>Bacteria</taxon>
        <taxon>Bacillati</taxon>
        <taxon>Actinomycetota</taxon>
        <taxon>Actinomycetes</taxon>
        <taxon>Kitasatosporales</taxon>
        <taxon>Streptomycetaceae</taxon>
        <taxon>Streptomyces</taxon>
    </lineage>
</organism>
<dbReference type="Proteomes" id="UP001164963">
    <property type="component" value="Chromosome"/>
</dbReference>
<dbReference type="EMBL" id="CP098740">
    <property type="protein sequence ID" value="UZK54735.1"/>
    <property type="molecule type" value="Genomic_DNA"/>
</dbReference>
<protein>
    <submittedName>
        <fullName evidence="1">Transposase</fullName>
    </submittedName>
</protein>
<gene>
    <name evidence="1" type="ORF">NEH16_11825</name>
</gene>
<dbReference type="InterPro" id="IPR009057">
    <property type="entry name" value="Homeodomain-like_sf"/>
</dbReference>
<evidence type="ECO:0000313" key="2">
    <source>
        <dbReference type="Proteomes" id="UP001164963"/>
    </source>
</evidence>
<dbReference type="Gene3D" id="1.10.10.60">
    <property type="entry name" value="Homeodomain-like"/>
    <property type="match status" value="1"/>
</dbReference>
<name>A0ABY6PR68_9ACTN</name>
<dbReference type="InterPro" id="IPR002514">
    <property type="entry name" value="Transposase_8"/>
</dbReference>
<proteinExistence type="predicted"/>
<evidence type="ECO:0000313" key="1">
    <source>
        <dbReference type="EMBL" id="UZK54735.1"/>
    </source>
</evidence>